<feature type="region of interest" description="N-acetyltransferase" evidence="18">
    <location>
        <begin position="254"/>
        <end position="449"/>
    </location>
</feature>
<dbReference type="HAMAP" id="MF_01631">
    <property type="entry name" value="GlmU"/>
    <property type="match status" value="1"/>
</dbReference>
<keyword evidence="8 18" id="KW-0677">Repeat</keyword>
<dbReference type="InterPro" id="IPR018357">
    <property type="entry name" value="Hexapep_transf_CS"/>
</dbReference>
<comment type="subunit">
    <text evidence="18">Homotrimer.</text>
</comment>
<evidence type="ECO:0000256" key="19">
    <source>
        <dbReference type="SAM" id="MobiDB-lite"/>
    </source>
</evidence>
<keyword evidence="4 18" id="KW-0963">Cytoplasm</keyword>
<comment type="function">
    <text evidence="17 18">Catalyzes the last two sequential reactions in the de novo biosynthetic pathway for UDP-N-acetylglucosamine (UDP-GlcNAc). The C-terminal domain catalyzes the transfer of acetyl group from acetyl coenzyme A to glucosamine-1-phosphate (GlcN-1-P) to produce N-acetylglucosamine-1-phosphate (GlcNAc-1-P), which is converted into UDP-GlcNAc by the transfer of uridine 5-monophosphate (from uridine 5-triphosphate), a reaction catalyzed by the N-terminal domain.</text>
</comment>
<feature type="region of interest" description="Linker" evidence="18">
    <location>
        <begin position="233"/>
        <end position="253"/>
    </location>
</feature>
<evidence type="ECO:0000313" key="21">
    <source>
        <dbReference type="EMBL" id="ODR98994.1"/>
    </source>
</evidence>
<feature type="binding site" evidence="18">
    <location>
        <position position="172"/>
    </location>
    <ligand>
        <name>UDP-N-acetyl-alpha-D-glucosamine</name>
        <dbReference type="ChEBI" id="CHEBI:57705"/>
    </ligand>
</feature>
<dbReference type="CDD" id="cd03353">
    <property type="entry name" value="LbH_GlmU_C"/>
    <property type="match status" value="1"/>
</dbReference>
<comment type="caution">
    <text evidence="21">The sequence shown here is derived from an EMBL/GenBank/DDBJ whole genome shotgun (WGS) entry which is preliminary data.</text>
</comment>
<keyword evidence="14 18" id="KW-0961">Cell wall biogenesis/degradation</keyword>
<feature type="binding site" evidence="18">
    <location>
        <position position="23"/>
    </location>
    <ligand>
        <name>UDP-N-acetyl-alpha-D-glucosamine</name>
        <dbReference type="ChEBI" id="CHEBI:57705"/>
    </ligand>
</feature>
<comment type="similarity">
    <text evidence="3 18">In the N-terminal section; belongs to the N-acetylglucosamine-1-phosphate uridyltransferase family.</text>
</comment>
<evidence type="ECO:0000256" key="9">
    <source>
        <dbReference type="ARBA" id="ARBA00022842"/>
    </source>
</evidence>
<dbReference type="OrthoDB" id="9775031at2"/>
<dbReference type="InterPro" id="IPR050065">
    <property type="entry name" value="GlmU-like"/>
</dbReference>
<dbReference type="SUPFAM" id="SSF53448">
    <property type="entry name" value="Nucleotide-diphospho-sugar transferases"/>
    <property type="match status" value="1"/>
</dbReference>
<evidence type="ECO:0000256" key="13">
    <source>
        <dbReference type="ARBA" id="ARBA00023315"/>
    </source>
</evidence>
<keyword evidence="7 18" id="KW-0479">Metal-binding</keyword>
<accession>A0A1E3VZL4</accession>
<gene>
    <name evidence="18 21" type="primary">glmU</name>
    <name evidence="21" type="ORF">AUC68_07530</name>
</gene>
<evidence type="ECO:0000256" key="1">
    <source>
        <dbReference type="ARBA" id="ARBA00004496"/>
    </source>
</evidence>
<comment type="pathway">
    <text evidence="18">Nucleotide-sugar biosynthesis; UDP-N-acetyl-alpha-D-glucosamine biosynthesis; UDP-N-acetyl-alpha-D-glucosamine from N-acetyl-alpha-D-glucosamine 1-phosphate: step 1/1.</text>
</comment>
<keyword evidence="11 18" id="KW-0573">Peptidoglycan synthesis</keyword>
<dbReference type="PANTHER" id="PTHR43584:SF3">
    <property type="entry name" value="BIFUNCTIONAL PROTEIN GLMU"/>
    <property type="match status" value="1"/>
</dbReference>
<dbReference type="GO" id="GO:0016020">
    <property type="term" value="C:membrane"/>
    <property type="evidence" value="ECO:0007669"/>
    <property type="project" value="GOC"/>
</dbReference>
<name>A0A1E3VZL4_9HYPH</name>
<feature type="binding site" evidence="18">
    <location>
        <position position="363"/>
    </location>
    <ligand>
        <name>UDP-N-acetyl-alpha-D-glucosamine</name>
        <dbReference type="ChEBI" id="CHEBI:57705"/>
    </ligand>
</feature>
<feature type="binding site" evidence="18">
    <location>
        <position position="391"/>
    </location>
    <ligand>
        <name>acetyl-CoA</name>
        <dbReference type="ChEBI" id="CHEBI:57288"/>
    </ligand>
</feature>
<feature type="region of interest" description="Disordered" evidence="19">
    <location>
        <begin position="430"/>
        <end position="449"/>
    </location>
</feature>
<dbReference type="PROSITE" id="PS00101">
    <property type="entry name" value="HEXAPEP_TRANSFERASES"/>
    <property type="match status" value="1"/>
</dbReference>
<feature type="active site" description="Proton acceptor" evidence="18">
    <location>
        <position position="349"/>
    </location>
</feature>
<comment type="cofactor">
    <cofactor evidence="18">
        <name>Mg(2+)</name>
        <dbReference type="ChEBI" id="CHEBI:18420"/>
    </cofactor>
    <text evidence="18">Binds 1 Mg(2+) ion per subunit.</text>
</comment>
<dbReference type="EMBL" id="LPWG01000012">
    <property type="protein sequence ID" value="ODR98994.1"/>
    <property type="molecule type" value="Genomic_DNA"/>
</dbReference>
<dbReference type="STRING" id="1774968.AUC68_07530"/>
<evidence type="ECO:0000256" key="17">
    <source>
        <dbReference type="ARBA" id="ARBA00049628"/>
    </source>
</evidence>
<dbReference type="Pfam" id="PF12804">
    <property type="entry name" value="NTP_transf_3"/>
    <property type="match status" value="1"/>
</dbReference>
<protein>
    <recommendedName>
        <fullName evidence="18">Bifunctional protein GlmU</fullName>
    </recommendedName>
    <domain>
        <recommendedName>
            <fullName evidence="18">UDP-N-acetylglucosamine pyrophosphorylase</fullName>
            <ecNumber evidence="18">2.7.7.23</ecNumber>
        </recommendedName>
        <alternativeName>
            <fullName evidence="18">N-acetylglucosamine-1-phosphate uridyltransferase</fullName>
        </alternativeName>
    </domain>
    <domain>
        <recommendedName>
            <fullName evidence="18">Glucosamine-1-phosphate N-acetyltransferase</fullName>
            <ecNumber evidence="18">2.3.1.157</ecNumber>
        </recommendedName>
    </domain>
</protein>
<evidence type="ECO:0000256" key="11">
    <source>
        <dbReference type="ARBA" id="ARBA00022984"/>
    </source>
</evidence>
<feature type="binding site" evidence="18">
    <location>
        <position position="142"/>
    </location>
    <ligand>
        <name>UDP-N-acetyl-alpha-D-glucosamine</name>
        <dbReference type="ChEBI" id="CHEBI:57705"/>
    </ligand>
</feature>
<dbReference type="SUPFAM" id="SSF51161">
    <property type="entry name" value="Trimeric LpxA-like enzymes"/>
    <property type="match status" value="1"/>
</dbReference>
<evidence type="ECO:0000256" key="16">
    <source>
        <dbReference type="ARBA" id="ARBA00048493"/>
    </source>
</evidence>
<comment type="catalytic activity">
    <reaction evidence="15 18">
        <text>alpha-D-glucosamine 1-phosphate + acetyl-CoA = N-acetyl-alpha-D-glucosamine 1-phosphate + CoA + H(+)</text>
        <dbReference type="Rhea" id="RHEA:13725"/>
        <dbReference type="ChEBI" id="CHEBI:15378"/>
        <dbReference type="ChEBI" id="CHEBI:57287"/>
        <dbReference type="ChEBI" id="CHEBI:57288"/>
        <dbReference type="ChEBI" id="CHEBI:57776"/>
        <dbReference type="ChEBI" id="CHEBI:58516"/>
        <dbReference type="EC" id="2.3.1.157"/>
    </reaction>
</comment>
<dbReference type="GO" id="GO:0005737">
    <property type="term" value="C:cytoplasm"/>
    <property type="evidence" value="ECO:0007669"/>
    <property type="project" value="UniProtKB-SubCell"/>
</dbReference>
<sequence length="449" mass="47218">MTQALAVVLAAGKGTRMKSDLPKVLHRLAGAPMLAHVLRTAPRRGFRVRPSSSVPAWRPWARPGWLSSPGPEVFVQTDQLGTADAVKAAAPAFEAGDGPVLVLYGDTPLLRPETLKAVLGELEAGADLVVIGFDAAEPTGYGRLLFDDKSRLAGIREEKDATPAERALTLCNSGIMAFRSSAALSGLLSRIGNDNAKGEYYLTDAVALAYGDGLQTRVVLSNAEEVLGVNSRSELAVAEGLMQQRLRAAVMEGGTTLVAPDTVFLSYDTVIGRDVVIEPNVVIAPGVTIEDGVTIRGFCHFEQARIGARATVGPFARLRPGAELAPGAHVGNFVEIKNAKVAEGAKVNHLTYIGDASIGPNANIGAGTITCNYDGFSKHRTEIGADAFIGSNSSLVAPVKIGDGAYVGSGSVISKDVPDDALALTRAKQEERAGWAAKVRERRTRDTSK</sequence>
<dbReference type="Pfam" id="PF00132">
    <property type="entry name" value="Hexapep"/>
    <property type="match status" value="2"/>
</dbReference>
<dbReference type="EC" id="2.7.7.23" evidence="18"/>
<feature type="binding site" evidence="18">
    <location>
        <begin position="104"/>
        <end position="106"/>
    </location>
    <ligand>
        <name>UDP-N-acetyl-alpha-D-glucosamine</name>
        <dbReference type="ChEBI" id="CHEBI:57705"/>
    </ligand>
</feature>
<feature type="binding site" evidence="18">
    <location>
        <position position="230"/>
    </location>
    <ligand>
        <name>UDP-N-acetyl-alpha-D-glucosamine</name>
        <dbReference type="ChEBI" id="CHEBI:57705"/>
    </ligand>
</feature>
<dbReference type="Gene3D" id="2.160.10.10">
    <property type="entry name" value="Hexapeptide repeat proteins"/>
    <property type="match status" value="1"/>
</dbReference>
<feature type="domain" description="MobA-like NTP transferase" evidence="20">
    <location>
        <begin position="6"/>
        <end position="158"/>
    </location>
</feature>
<dbReference type="GO" id="GO:0008360">
    <property type="term" value="P:regulation of cell shape"/>
    <property type="evidence" value="ECO:0007669"/>
    <property type="project" value="UniProtKB-KW"/>
</dbReference>
<dbReference type="InterPro" id="IPR038009">
    <property type="entry name" value="GlmU_C_LbH"/>
</dbReference>
<dbReference type="NCBIfam" id="NF010933">
    <property type="entry name" value="PRK14353.1"/>
    <property type="match status" value="1"/>
</dbReference>
<evidence type="ECO:0000256" key="3">
    <source>
        <dbReference type="ARBA" id="ARBA00007947"/>
    </source>
</evidence>
<dbReference type="PANTHER" id="PTHR43584">
    <property type="entry name" value="NUCLEOTIDYL TRANSFERASE"/>
    <property type="match status" value="1"/>
</dbReference>
<dbReference type="AlphaFoldDB" id="A0A1E3VZL4"/>
<dbReference type="GO" id="GO:0000902">
    <property type="term" value="P:cell morphogenesis"/>
    <property type="evidence" value="ECO:0007669"/>
    <property type="project" value="UniProtKB-UniRule"/>
</dbReference>
<comment type="catalytic activity">
    <reaction evidence="16 18">
        <text>N-acetyl-alpha-D-glucosamine 1-phosphate + UTP + H(+) = UDP-N-acetyl-alpha-D-glucosamine + diphosphate</text>
        <dbReference type="Rhea" id="RHEA:13509"/>
        <dbReference type="ChEBI" id="CHEBI:15378"/>
        <dbReference type="ChEBI" id="CHEBI:33019"/>
        <dbReference type="ChEBI" id="CHEBI:46398"/>
        <dbReference type="ChEBI" id="CHEBI:57705"/>
        <dbReference type="ChEBI" id="CHEBI:57776"/>
        <dbReference type="EC" id="2.7.7.23"/>
    </reaction>
</comment>
<dbReference type="GO" id="GO:0003977">
    <property type="term" value="F:UDP-N-acetylglucosamine diphosphorylase activity"/>
    <property type="evidence" value="ECO:0007669"/>
    <property type="project" value="UniProtKB-UniRule"/>
</dbReference>
<feature type="binding site" evidence="18">
    <location>
        <position position="319"/>
    </location>
    <ligand>
        <name>UDP-N-acetyl-alpha-D-glucosamine</name>
        <dbReference type="ChEBI" id="CHEBI:57705"/>
    </ligand>
</feature>
<feature type="binding site" evidence="18">
    <location>
        <begin position="9"/>
        <end position="12"/>
    </location>
    <ligand>
        <name>UDP-N-acetyl-alpha-D-glucosamine</name>
        <dbReference type="ChEBI" id="CHEBI:57705"/>
    </ligand>
</feature>
<dbReference type="InterPro" id="IPR005882">
    <property type="entry name" value="Bifunctional_GlmU"/>
</dbReference>
<dbReference type="InterPro" id="IPR001451">
    <property type="entry name" value="Hexapep"/>
</dbReference>
<keyword evidence="9 18" id="KW-0460">Magnesium</keyword>
<feature type="binding site" evidence="18">
    <location>
        <begin position="81"/>
        <end position="82"/>
    </location>
    <ligand>
        <name>UDP-N-acetyl-alpha-D-glucosamine</name>
        <dbReference type="ChEBI" id="CHEBI:57705"/>
    </ligand>
</feature>
<dbReference type="GO" id="GO:0019134">
    <property type="term" value="F:glucosamine-1-phosphate N-acetyltransferase activity"/>
    <property type="evidence" value="ECO:0007669"/>
    <property type="project" value="UniProtKB-UniRule"/>
</dbReference>
<keyword evidence="5 18" id="KW-0808">Transferase</keyword>
<comment type="similarity">
    <text evidence="2 18">In the C-terminal section; belongs to the transferase hexapeptide repeat family.</text>
</comment>
<feature type="binding site" evidence="18">
    <location>
        <position position="157"/>
    </location>
    <ligand>
        <name>UDP-N-acetyl-alpha-D-glucosamine</name>
        <dbReference type="ChEBI" id="CHEBI:57705"/>
    </ligand>
</feature>
<evidence type="ECO:0000256" key="10">
    <source>
        <dbReference type="ARBA" id="ARBA00022960"/>
    </source>
</evidence>
<dbReference type="UniPathway" id="UPA00113">
    <property type="reaction ID" value="UER00532"/>
</dbReference>
<feature type="binding site" evidence="18">
    <location>
        <position position="426"/>
    </location>
    <ligand>
        <name>acetyl-CoA</name>
        <dbReference type="ChEBI" id="CHEBI:57288"/>
    </ligand>
</feature>
<dbReference type="GO" id="GO:0071555">
    <property type="term" value="P:cell wall organization"/>
    <property type="evidence" value="ECO:0007669"/>
    <property type="project" value="UniProtKB-KW"/>
</dbReference>
<dbReference type="GO" id="GO:0009252">
    <property type="term" value="P:peptidoglycan biosynthetic process"/>
    <property type="evidence" value="ECO:0007669"/>
    <property type="project" value="UniProtKB-UniRule"/>
</dbReference>
<keyword evidence="6 18" id="KW-0548">Nucleotidyltransferase</keyword>
<dbReference type="RefSeq" id="WP_069437713.1">
    <property type="nucleotide sequence ID" value="NZ_LPWG01000012.1"/>
</dbReference>
<evidence type="ECO:0000256" key="18">
    <source>
        <dbReference type="HAMAP-Rule" id="MF_01631"/>
    </source>
</evidence>
<evidence type="ECO:0000256" key="7">
    <source>
        <dbReference type="ARBA" id="ARBA00022723"/>
    </source>
</evidence>
<comment type="pathway">
    <text evidence="18">Bacterial outer membrane biogenesis; LPS lipid A biosynthesis.</text>
</comment>
<keyword evidence="13 18" id="KW-0012">Acyltransferase</keyword>
<dbReference type="UniPathway" id="UPA00973"/>
<dbReference type="GO" id="GO:0000287">
    <property type="term" value="F:magnesium ion binding"/>
    <property type="evidence" value="ECO:0007669"/>
    <property type="project" value="UniProtKB-UniRule"/>
</dbReference>
<comment type="pathway">
    <text evidence="18">Nucleotide-sugar biosynthesis; UDP-N-acetyl-alpha-D-glucosamine biosynthesis; N-acetyl-alpha-D-glucosamine 1-phosphate from alpha-D-glucosamine 6-phosphate (route II): step 2/2.</text>
</comment>
<dbReference type="Proteomes" id="UP000094501">
    <property type="component" value="Unassembled WGS sequence"/>
</dbReference>
<dbReference type="GO" id="GO:0009245">
    <property type="term" value="P:lipid A biosynthetic process"/>
    <property type="evidence" value="ECO:0007669"/>
    <property type="project" value="UniProtKB-UniRule"/>
</dbReference>
<feature type="binding site" evidence="18">
    <location>
        <position position="352"/>
    </location>
    <ligand>
        <name>UDP-N-acetyl-alpha-D-glucosamine</name>
        <dbReference type="ChEBI" id="CHEBI:57705"/>
    </ligand>
</feature>
<evidence type="ECO:0000256" key="15">
    <source>
        <dbReference type="ARBA" id="ARBA00048247"/>
    </source>
</evidence>
<organism evidence="21 22">
    <name type="scientific">Methyloceanibacter methanicus</name>
    <dbReference type="NCBI Taxonomy" id="1774968"/>
    <lineage>
        <taxon>Bacteria</taxon>
        <taxon>Pseudomonadati</taxon>
        <taxon>Pseudomonadota</taxon>
        <taxon>Alphaproteobacteria</taxon>
        <taxon>Hyphomicrobiales</taxon>
        <taxon>Hyphomicrobiaceae</taxon>
        <taxon>Methyloceanibacter</taxon>
    </lineage>
</organism>
<evidence type="ECO:0000259" key="20">
    <source>
        <dbReference type="Pfam" id="PF12804"/>
    </source>
</evidence>
<feature type="binding site" evidence="18">
    <location>
        <position position="409"/>
    </location>
    <ligand>
        <name>acetyl-CoA</name>
        <dbReference type="ChEBI" id="CHEBI:57288"/>
    </ligand>
</feature>
<keyword evidence="22" id="KW-1185">Reference proteome</keyword>
<evidence type="ECO:0000256" key="2">
    <source>
        <dbReference type="ARBA" id="ARBA00007707"/>
    </source>
</evidence>
<evidence type="ECO:0000313" key="22">
    <source>
        <dbReference type="Proteomes" id="UP000094501"/>
    </source>
</evidence>
<dbReference type="InterPro" id="IPR011004">
    <property type="entry name" value="Trimer_LpxA-like_sf"/>
</dbReference>
<evidence type="ECO:0000256" key="14">
    <source>
        <dbReference type="ARBA" id="ARBA00023316"/>
    </source>
</evidence>
<feature type="region of interest" description="Pyrophosphorylase" evidence="18">
    <location>
        <begin position="1"/>
        <end position="232"/>
    </location>
</feature>
<evidence type="ECO:0000256" key="8">
    <source>
        <dbReference type="ARBA" id="ARBA00022737"/>
    </source>
</evidence>
<dbReference type="InterPro" id="IPR025877">
    <property type="entry name" value="MobA-like_NTP_Trfase"/>
</dbReference>
<dbReference type="Gene3D" id="3.90.550.10">
    <property type="entry name" value="Spore Coat Polysaccharide Biosynthesis Protein SpsA, Chain A"/>
    <property type="match status" value="1"/>
</dbReference>
<dbReference type="EC" id="2.3.1.157" evidence="18"/>
<feature type="binding site" evidence="18">
    <location>
        <begin position="372"/>
        <end position="373"/>
    </location>
    <ligand>
        <name>acetyl-CoA</name>
        <dbReference type="ChEBI" id="CHEBI:57288"/>
    </ligand>
</feature>
<feature type="binding site" evidence="18">
    <location>
        <position position="230"/>
    </location>
    <ligand>
        <name>Mg(2+)</name>
        <dbReference type="ChEBI" id="CHEBI:18420"/>
    </ligand>
</feature>
<dbReference type="CDD" id="cd02540">
    <property type="entry name" value="GT2_GlmU_N_bac"/>
    <property type="match status" value="1"/>
</dbReference>
<evidence type="ECO:0000256" key="4">
    <source>
        <dbReference type="ARBA" id="ARBA00022490"/>
    </source>
</evidence>
<evidence type="ECO:0000256" key="12">
    <source>
        <dbReference type="ARBA" id="ARBA00023268"/>
    </source>
</evidence>
<feature type="binding site" evidence="18">
    <location>
        <position position="106"/>
    </location>
    <ligand>
        <name>Mg(2+)</name>
        <dbReference type="ChEBI" id="CHEBI:18420"/>
    </ligand>
</feature>
<feature type="binding site" evidence="18">
    <location>
        <position position="366"/>
    </location>
    <ligand>
        <name>acetyl-CoA</name>
        <dbReference type="ChEBI" id="CHEBI:57288"/>
    </ligand>
</feature>
<evidence type="ECO:0000256" key="6">
    <source>
        <dbReference type="ARBA" id="ARBA00022695"/>
    </source>
</evidence>
<evidence type="ECO:0000256" key="5">
    <source>
        <dbReference type="ARBA" id="ARBA00022679"/>
    </source>
</evidence>
<proteinExistence type="inferred from homology"/>
<keyword evidence="10 18" id="KW-0133">Cell shape</keyword>
<reference evidence="21 22" key="1">
    <citation type="journal article" date="2016" name="Environ. Microbiol.">
        <title>New Methyloceanibacter diversity from North Sea sediments includes methanotroph containing solely the soluble methane monooxygenase.</title>
        <authorList>
            <person name="Vekeman B."/>
            <person name="Kerckhof F.M."/>
            <person name="Cremers G."/>
            <person name="de Vos P."/>
            <person name="Vandamme P."/>
            <person name="Boon N."/>
            <person name="Op den Camp H.J."/>
            <person name="Heylen K."/>
        </authorList>
    </citation>
    <scope>NUCLEOTIDE SEQUENCE [LARGE SCALE GENOMIC DNA]</scope>
    <source>
        <strain evidence="21 22">R-67174</strain>
    </source>
</reference>
<dbReference type="NCBIfam" id="TIGR01173">
    <property type="entry name" value="glmU"/>
    <property type="match status" value="1"/>
</dbReference>
<dbReference type="InterPro" id="IPR029044">
    <property type="entry name" value="Nucleotide-diphossugar_trans"/>
</dbReference>
<dbReference type="GO" id="GO:0006048">
    <property type="term" value="P:UDP-N-acetylglucosamine biosynthetic process"/>
    <property type="evidence" value="ECO:0007669"/>
    <property type="project" value="UniProtKB-UniPathway"/>
</dbReference>
<keyword evidence="12 18" id="KW-0511">Multifunctional enzyme</keyword>
<feature type="binding site" evidence="18">
    <location>
        <position position="76"/>
    </location>
    <ligand>
        <name>UDP-N-acetyl-alpha-D-glucosamine</name>
        <dbReference type="ChEBI" id="CHEBI:57705"/>
    </ligand>
</feature>
<feature type="binding site" evidence="18">
    <location>
        <position position="337"/>
    </location>
    <ligand>
        <name>UDP-N-acetyl-alpha-D-glucosamine</name>
        <dbReference type="ChEBI" id="CHEBI:57705"/>
    </ligand>
</feature>
<comment type="subcellular location">
    <subcellularLocation>
        <location evidence="1 18">Cytoplasm</location>
    </subcellularLocation>
</comment>